<evidence type="ECO:0000313" key="2">
    <source>
        <dbReference type="Proteomes" id="UP001152888"/>
    </source>
</evidence>
<reference evidence="1" key="1">
    <citation type="submission" date="2022-03" db="EMBL/GenBank/DDBJ databases">
        <authorList>
            <person name="Sayadi A."/>
        </authorList>
    </citation>
    <scope>NUCLEOTIDE SEQUENCE</scope>
</reference>
<proteinExistence type="predicted"/>
<dbReference type="AlphaFoldDB" id="A0A9P0LN17"/>
<dbReference type="EMBL" id="CAKOFQ010007265">
    <property type="protein sequence ID" value="CAH1996719.1"/>
    <property type="molecule type" value="Genomic_DNA"/>
</dbReference>
<gene>
    <name evidence="1" type="ORF">ACAOBT_LOCUS23344</name>
</gene>
<dbReference type="Proteomes" id="UP001152888">
    <property type="component" value="Unassembled WGS sequence"/>
</dbReference>
<accession>A0A9P0LN17</accession>
<sequence length="96" mass="10715">MCFVYPSASDEVSTRRCCLACTLEFETAKEAPKSYARVRVVTEEANPSQQTLEALVNEIQRLLTKKTKLYPARTVESGATLEGNASCREEQLRGKL</sequence>
<comment type="caution">
    <text evidence="1">The sequence shown here is derived from an EMBL/GenBank/DDBJ whole genome shotgun (WGS) entry which is preliminary data.</text>
</comment>
<name>A0A9P0LN17_ACAOB</name>
<protein>
    <submittedName>
        <fullName evidence="1">Uncharacterized protein</fullName>
    </submittedName>
</protein>
<evidence type="ECO:0000313" key="1">
    <source>
        <dbReference type="EMBL" id="CAH1996719.1"/>
    </source>
</evidence>
<keyword evidence="2" id="KW-1185">Reference proteome</keyword>
<organism evidence="1 2">
    <name type="scientific">Acanthoscelides obtectus</name>
    <name type="common">Bean weevil</name>
    <name type="synonym">Bruchus obtectus</name>
    <dbReference type="NCBI Taxonomy" id="200917"/>
    <lineage>
        <taxon>Eukaryota</taxon>
        <taxon>Metazoa</taxon>
        <taxon>Ecdysozoa</taxon>
        <taxon>Arthropoda</taxon>
        <taxon>Hexapoda</taxon>
        <taxon>Insecta</taxon>
        <taxon>Pterygota</taxon>
        <taxon>Neoptera</taxon>
        <taxon>Endopterygota</taxon>
        <taxon>Coleoptera</taxon>
        <taxon>Polyphaga</taxon>
        <taxon>Cucujiformia</taxon>
        <taxon>Chrysomeloidea</taxon>
        <taxon>Chrysomelidae</taxon>
        <taxon>Bruchinae</taxon>
        <taxon>Bruchini</taxon>
        <taxon>Acanthoscelides</taxon>
    </lineage>
</organism>